<evidence type="ECO:0000313" key="2">
    <source>
        <dbReference type="Proteomes" id="UP000523545"/>
    </source>
</evidence>
<dbReference type="AlphaFoldDB" id="A0A7Z0BCP0"/>
<evidence type="ECO:0008006" key="3">
    <source>
        <dbReference type="Google" id="ProtNLM"/>
    </source>
</evidence>
<proteinExistence type="predicted"/>
<reference evidence="1 2" key="1">
    <citation type="submission" date="2020-07" db="EMBL/GenBank/DDBJ databases">
        <title>Sequencing the genomes of 1000 actinobacteria strains.</title>
        <authorList>
            <person name="Klenk H.-P."/>
        </authorList>
    </citation>
    <scope>NUCLEOTIDE SEQUENCE [LARGE SCALE GENOMIC DNA]</scope>
    <source>
        <strain evidence="1 2">DSM 45876</strain>
    </source>
</reference>
<protein>
    <recommendedName>
        <fullName evidence="3">RHIM domain-containing protein</fullName>
    </recommendedName>
</protein>
<organism evidence="1 2">
    <name type="scientific">Micromonospora jinlongensis</name>
    <dbReference type="NCBI Taxonomy" id="1287877"/>
    <lineage>
        <taxon>Bacteria</taxon>
        <taxon>Bacillati</taxon>
        <taxon>Actinomycetota</taxon>
        <taxon>Actinomycetes</taxon>
        <taxon>Micromonosporales</taxon>
        <taxon>Micromonosporaceae</taxon>
        <taxon>Micromonospora</taxon>
    </lineage>
</organism>
<dbReference type="RefSeq" id="WP_179779947.1">
    <property type="nucleotide sequence ID" value="NZ_JACCHK010000001.1"/>
</dbReference>
<sequence length="125" mass="12903">MTGAEMIVAALAAGAAAGSTDVTKSAILDAYIGLKNLLQQRLSGRDRAQEALDAVGVGADQWQALLSEDLAESGAAADKQVITAARRLLSLAEPDRATAASYQMSADSAKGVQFGSHNTQTYTFS</sequence>
<dbReference type="Proteomes" id="UP000523545">
    <property type="component" value="Unassembled WGS sequence"/>
</dbReference>
<dbReference type="EMBL" id="JACCHK010000001">
    <property type="protein sequence ID" value="NYH42056.1"/>
    <property type="molecule type" value="Genomic_DNA"/>
</dbReference>
<keyword evidence="2" id="KW-1185">Reference proteome</keyword>
<evidence type="ECO:0000313" key="1">
    <source>
        <dbReference type="EMBL" id="NYH42056.1"/>
    </source>
</evidence>
<comment type="caution">
    <text evidence="1">The sequence shown here is derived from an EMBL/GenBank/DDBJ whole genome shotgun (WGS) entry which is preliminary data.</text>
</comment>
<gene>
    <name evidence="1" type="ORF">HNR22_001783</name>
</gene>
<name>A0A7Z0BCP0_9ACTN</name>
<accession>A0A7Z0BCP0</accession>